<dbReference type="Gene3D" id="1.10.510.10">
    <property type="entry name" value="Transferase(Phosphotransferase) domain 1"/>
    <property type="match status" value="1"/>
</dbReference>
<sequence length="139" mass="15581">MAVKSTEVSVSGSIQKESEVFSNVKGCPNIIRCFGEETTIGKNGMMVYNLLLEYCCGGTLADRIKKLDCNGLPESKVRVYARKKMDTKYKLFPKISLTDKDKNWTVKVIVSEKTSARTSQNGSMRYQNLILMDPLALLE</sequence>
<reference evidence="2" key="1">
    <citation type="submission" date="2024-07" db="EMBL/GenBank/DDBJ databases">
        <title>Two chromosome-level genome assemblies of Korean endemic species Abeliophyllum distichum and Forsythia ovata (Oleaceae).</title>
        <authorList>
            <person name="Jang H."/>
        </authorList>
    </citation>
    <scope>NUCLEOTIDE SEQUENCE [LARGE SCALE GENOMIC DNA]</scope>
</reference>
<comment type="caution">
    <text evidence="1">The sequence shown here is derived from an EMBL/GenBank/DDBJ whole genome shotgun (WGS) entry which is preliminary data.</text>
</comment>
<dbReference type="PANTHER" id="PTHR48011">
    <property type="entry name" value="CCR4-NOT TRANSCRIPTIONAL COMPLEX SUBUNIT CAF120-RELATED"/>
    <property type="match status" value="1"/>
</dbReference>
<dbReference type="PANTHER" id="PTHR48011:SF103">
    <property type="entry name" value="MITOGEN-ACTIVATED PROTEIN KINASE KINASE KINASE YODA-LIKE"/>
    <property type="match status" value="1"/>
</dbReference>
<dbReference type="InterPro" id="IPR011009">
    <property type="entry name" value="Kinase-like_dom_sf"/>
</dbReference>
<evidence type="ECO:0000313" key="1">
    <source>
        <dbReference type="EMBL" id="KAL2492667.1"/>
    </source>
</evidence>
<keyword evidence="1" id="KW-0418">Kinase</keyword>
<gene>
    <name evidence="1" type="ORF">Adt_28295</name>
</gene>
<evidence type="ECO:0000313" key="2">
    <source>
        <dbReference type="Proteomes" id="UP001604336"/>
    </source>
</evidence>
<dbReference type="Proteomes" id="UP001604336">
    <property type="component" value="Unassembled WGS sequence"/>
</dbReference>
<dbReference type="GO" id="GO:0016301">
    <property type="term" value="F:kinase activity"/>
    <property type="evidence" value="ECO:0007669"/>
    <property type="project" value="UniProtKB-KW"/>
</dbReference>
<name>A0ABD1RYC2_9LAMI</name>
<dbReference type="AlphaFoldDB" id="A0ABD1RYC2"/>
<dbReference type="EMBL" id="JBFOLK010000008">
    <property type="protein sequence ID" value="KAL2492667.1"/>
    <property type="molecule type" value="Genomic_DNA"/>
</dbReference>
<organism evidence="1 2">
    <name type="scientific">Abeliophyllum distichum</name>
    <dbReference type="NCBI Taxonomy" id="126358"/>
    <lineage>
        <taxon>Eukaryota</taxon>
        <taxon>Viridiplantae</taxon>
        <taxon>Streptophyta</taxon>
        <taxon>Embryophyta</taxon>
        <taxon>Tracheophyta</taxon>
        <taxon>Spermatophyta</taxon>
        <taxon>Magnoliopsida</taxon>
        <taxon>eudicotyledons</taxon>
        <taxon>Gunneridae</taxon>
        <taxon>Pentapetalae</taxon>
        <taxon>asterids</taxon>
        <taxon>lamiids</taxon>
        <taxon>Lamiales</taxon>
        <taxon>Oleaceae</taxon>
        <taxon>Forsythieae</taxon>
        <taxon>Abeliophyllum</taxon>
    </lineage>
</organism>
<accession>A0ABD1RYC2</accession>
<proteinExistence type="predicted"/>
<dbReference type="InterPro" id="IPR052751">
    <property type="entry name" value="Plant_MAPKKK"/>
</dbReference>
<keyword evidence="2" id="KW-1185">Reference proteome</keyword>
<dbReference type="SUPFAM" id="SSF56112">
    <property type="entry name" value="Protein kinase-like (PK-like)"/>
    <property type="match status" value="1"/>
</dbReference>
<keyword evidence="1" id="KW-0808">Transferase</keyword>
<protein>
    <submittedName>
        <fullName evidence="1">Mitogen-activated protein kinase kinase kinase 20</fullName>
    </submittedName>
</protein>